<proteinExistence type="predicted"/>
<reference evidence="2" key="1">
    <citation type="submission" date="2008-02" db="EMBL/GenBank/DDBJ databases">
        <title>Complete sequence of Yersinia pseudotuberculosis YPIII.</title>
        <authorList>
            <consortium name="US DOE Joint Genome Institute"/>
            <person name="Challacombe J.F."/>
            <person name="Bruce D."/>
            <person name="Detter J.C."/>
            <person name="Green L."/>
            <person name="Land M."/>
            <person name="Munk C."/>
            <person name="Lindler L.E."/>
            <person name="Nikolich M.P."/>
            <person name="Brettin T."/>
        </authorList>
    </citation>
    <scope>NUCLEOTIDE SEQUENCE</scope>
    <source>
        <strain evidence="2">YPIII</strain>
    </source>
</reference>
<evidence type="ECO:0000256" key="1">
    <source>
        <dbReference type="SAM" id="Phobius"/>
    </source>
</evidence>
<keyword evidence="1" id="KW-0472">Membrane</keyword>
<organism evidence="2">
    <name type="scientific">Yersinia pseudotuberculosis serotype O:3 (strain YPIII)</name>
    <dbReference type="NCBI Taxonomy" id="502800"/>
    <lineage>
        <taxon>Bacteria</taxon>
        <taxon>Pseudomonadati</taxon>
        <taxon>Pseudomonadota</taxon>
        <taxon>Gammaproteobacteria</taxon>
        <taxon>Enterobacterales</taxon>
        <taxon>Yersiniaceae</taxon>
        <taxon>Yersinia</taxon>
    </lineage>
</organism>
<keyword evidence="1" id="KW-1133">Transmembrane helix</keyword>
<evidence type="ECO:0000313" key="2">
    <source>
        <dbReference type="EMBL" id="ACA69366.1"/>
    </source>
</evidence>
<feature type="transmembrane region" description="Helical" evidence="1">
    <location>
        <begin position="28"/>
        <end position="44"/>
    </location>
</feature>
<gene>
    <name evidence="2" type="ordered locus">YPK_3095</name>
</gene>
<dbReference type="EMBL" id="CP000950">
    <property type="protein sequence ID" value="ACA69366.1"/>
    <property type="molecule type" value="Genomic_DNA"/>
</dbReference>
<dbReference type="AlphaFoldDB" id="A0A0H3B5E9"/>
<name>A0A0H3B5E9_YERPY</name>
<accession>A0A0H3B5E9</accession>
<keyword evidence="1" id="KW-0812">Transmembrane</keyword>
<dbReference type="KEGG" id="ypy:YPK_3095"/>
<dbReference type="PATRIC" id="fig|502800.11.peg.3821"/>
<sequence length="59" mass="6757">MGESNKSLFIVMWVITVLPMLQDGKKSWGWVAYGYLVVHSGYPLHNTILLRFQKVADFA</sequence>
<feature type="transmembrane region" description="Helical" evidence="1">
    <location>
        <begin position="7"/>
        <end position="22"/>
    </location>
</feature>
<protein>
    <submittedName>
        <fullName evidence="2">Uncharacterized protein</fullName>
    </submittedName>
</protein>